<dbReference type="InterPro" id="IPR009057">
    <property type="entry name" value="Homeodomain-like_sf"/>
</dbReference>
<keyword evidence="3" id="KW-0804">Transcription</keyword>
<feature type="region of interest" description="Disordered" evidence="5">
    <location>
        <begin position="1"/>
        <end position="31"/>
    </location>
</feature>
<name>A0A5A7SBE7_9NOCA</name>
<evidence type="ECO:0000256" key="3">
    <source>
        <dbReference type="ARBA" id="ARBA00023163"/>
    </source>
</evidence>
<dbReference type="PANTHER" id="PTHR30055">
    <property type="entry name" value="HTH-TYPE TRANSCRIPTIONAL REGULATOR RUTR"/>
    <property type="match status" value="1"/>
</dbReference>
<reference evidence="7 8" key="1">
    <citation type="submission" date="2019-07" db="EMBL/GenBank/DDBJ databases">
        <title>Rhodococcus cavernicolus sp. nov., isolated from a cave.</title>
        <authorList>
            <person name="Lee S.D."/>
        </authorList>
    </citation>
    <scope>NUCLEOTIDE SEQUENCE [LARGE SCALE GENOMIC DNA]</scope>
    <source>
        <strain evidence="7 8">C1-24</strain>
    </source>
</reference>
<feature type="DNA-binding region" description="H-T-H motif" evidence="4">
    <location>
        <begin position="55"/>
        <end position="74"/>
    </location>
</feature>
<dbReference type="InterPro" id="IPR036271">
    <property type="entry name" value="Tet_transcr_reg_TetR-rel_C_sf"/>
</dbReference>
<evidence type="ECO:0000256" key="1">
    <source>
        <dbReference type="ARBA" id="ARBA00023015"/>
    </source>
</evidence>
<sequence length="254" mass="27307">MAIEHSGSGDPRRTVELLWGTSPRSPKGPKPRLTVAQVTAAAVALADAEGLQGFSIRRLADTLGVSAMSLYTYVPTKAELIDLMVDHVSGETLGAYRATDDWRAGLESIAQANWILYQRHPWLLAVSRARSPLGPNVMDKYERELSIIDGIGLTDVEMDSVLSLVLGHTESTARRVADAADAVRRSGLTDTQWWEQSQPALDEVVDASRYPTAQRVGEASGQAHQAASDANSAFGFGLARILDGIEALVAGRRG</sequence>
<dbReference type="Pfam" id="PF02909">
    <property type="entry name" value="TetR_C_1"/>
    <property type="match status" value="1"/>
</dbReference>
<dbReference type="Pfam" id="PF00440">
    <property type="entry name" value="TetR_N"/>
    <property type="match status" value="1"/>
</dbReference>
<dbReference type="SUPFAM" id="SSF46689">
    <property type="entry name" value="Homeodomain-like"/>
    <property type="match status" value="1"/>
</dbReference>
<keyword evidence="8" id="KW-1185">Reference proteome</keyword>
<dbReference type="PROSITE" id="PS50977">
    <property type="entry name" value="HTH_TETR_2"/>
    <property type="match status" value="1"/>
</dbReference>
<dbReference type="GO" id="GO:0000976">
    <property type="term" value="F:transcription cis-regulatory region binding"/>
    <property type="evidence" value="ECO:0007669"/>
    <property type="project" value="TreeGrafter"/>
</dbReference>
<comment type="caution">
    <text evidence="7">The sequence shown here is derived from an EMBL/GenBank/DDBJ whole genome shotgun (WGS) entry which is preliminary data.</text>
</comment>
<evidence type="ECO:0000256" key="4">
    <source>
        <dbReference type="PROSITE-ProRule" id="PRU00335"/>
    </source>
</evidence>
<dbReference type="Proteomes" id="UP000322244">
    <property type="component" value="Unassembled WGS sequence"/>
</dbReference>
<dbReference type="RefSeq" id="WP_149430113.1">
    <property type="nucleotide sequence ID" value="NZ_VLNY01000004.1"/>
</dbReference>
<dbReference type="Gene3D" id="1.10.10.60">
    <property type="entry name" value="Homeodomain-like"/>
    <property type="match status" value="1"/>
</dbReference>
<evidence type="ECO:0000256" key="2">
    <source>
        <dbReference type="ARBA" id="ARBA00023125"/>
    </source>
</evidence>
<organism evidence="7 8">
    <name type="scientific">Antrihabitans cavernicola</name>
    <dbReference type="NCBI Taxonomy" id="2495913"/>
    <lineage>
        <taxon>Bacteria</taxon>
        <taxon>Bacillati</taxon>
        <taxon>Actinomycetota</taxon>
        <taxon>Actinomycetes</taxon>
        <taxon>Mycobacteriales</taxon>
        <taxon>Nocardiaceae</taxon>
        <taxon>Antrihabitans</taxon>
    </lineage>
</organism>
<keyword evidence="2 4" id="KW-0238">DNA-binding</keyword>
<dbReference type="EMBL" id="VLNY01000004">
    <property type="protein sequence ID" value="KAA0022854.1"/>
    <property type="molecule type" value="Genomic_DNA"/>
</dbReference>
<keyword evidence="1" id="KW-0805">Transcription regulation</keyword>
<evidence type="ECO:0000313" key="7">
    <source>
        <dbReference type="EMBL" id="KAA0022854.1"/>
    </source>
</evidence>
<evidence type="ECO:0000256" key="5">
    <source>
        <dbReference type="SAM" id="MobiDB-lite"/>
    </source>
</evidence>
<feature type="domain" description="HTH tetR-type" evidence="6">
    <location>
        <begin position="32"/>
        <end position="92"/>
    </location>
</feature>
<dbReference type="InterPro" id="IPR004111">
    <property type="entry name" value="Repressor_TetR_C"/>
</dbReference>
<dbReference type="InterPro" id="IPR001647">
    <property type="entry name" value="HTH_TetR"/>
</dbReference>
<proteinExistence type="predicted"/>
<gene>
    <name evidence="7" type="ORF">FOY51_10065</name>
</gene>
<dbReference type="PANTHER" id="PTHR30055:SF151">
    <property type="entry name" value="TRANSCRIPTIONAL REGULATORY PROTEIN"/>
    <property type="match status" value="1"/>
</dbReference>
<dbReference type="SUPFAM" id="SSF48498">
    <property type="entry name" value="Tetracyclin repressor-like, C-terminal domain"/>
    <property type="match status" value="1"/>
</dbReference>
<evidence type="ECO:0000313" key="8">
    <source>
        <dbReference type="Proteomes" id="UP000322244"/>
    </source>
</evidence>
<dbReference type="InterPro" id="IPR050109">
    <property type="entry name" value="HTH-type_TetR-like_transc_reg"/>
</dbReference>
<dbReference type="Gene3D" id="1.10.357.10">
    <property type="entry name" value="Tetracycline Repressor, domain 2"/>
    <property type="match status" value="1"/>
</dbReference>
<dbReference type="GO" id="GO:0003700">
    <property type="term" value="F:DNA-binding transcription factor activity"/>
    <property type="evidence" value="ECO:0007669"/>
    <property type="project" value="TreeGrafter"/>
</dbReference>
<evidence type="ECO:0000259" key="6">
    <source>
        <dbReference type="PROSITE" id="PS50977"/>
    </source>
</evidence>
<protein>
    <submittedName>
        <fullName evidence="7">TetR/AcrR family transcriptional regulator</fullName>
    </submittedName>
</protein>
<dbReference type="OrthoDB" id="2570341at2"/>
<dbReference type="AlphaFoldDB" id="A0A5A7SBE7"/>
<accession>A0A5A7SBE7</accession>
<dbReference type="GO" id="GO:0045892">
    <property type="term" value="P:negative regulation of DNA-templated transcription"/>
    <property type="evidence" value="ECO:0007669"/>
    <property type="project" value="InterPro"/>
</dbReference>